<dbReference type="Proteomes" id="UP000030653">
    <property type="component" value="Unassembled WGS sequence"/>
</dbReference>
<evidence type="ECO:0000313" key="2">
    <source>
        <dbReference type="Proteomes" id="UP000030653"/>
    </source>
</evidence>
<reference evidence="1 2" key="1">
    <citation type="journal article" date="2012" name="Science">
        <title>The Paleozoic origin of enzymatic lignin decomposition reconstructed from 31 fungal genomes.</title>
        <authorList>
            <person name="Floudas D."/>
            <person name="Binder M."/>
            <person name="Riley R."/>
            <person name="Barry K."/>
            <person name="Blanchette R.A."/>
            <person name="Henrissat B."/>
            <person name="Martinez A.T."/>
            <person name="Otillar R."/>
            <person name="Spatafora J.W."/>
            <person name="Yadav J.S."/>
            <person name="Aerts A."/>
            <person name="Benoit I."/>
            <person name="Boyd A."/>
            <person name="Carlson A."/>
            <person name="Copeland A."/>
            <person name="Coutinho P.M."/>
            <person name="de Vries R.P."/>
            <person name="Ferreira P."/>
            <person name="Findley K."/>
            <person name="Foster B."/>
            <person name="Gaskell J."/>
            <person name="Glotzer D."/>
            <person name="Gorecki P."/>
            <person name="Heitman J."/>
            <person name="Hesse C."/>
            <person name="Hori C."/>
            <person name="Igarashi K."/>
            <person name="Jurgens J.A."/>
            <person name="Kallen N."/>
            <person name="Kersten P."/>
            <person name="Kohler A."/>
            <person name="Kuees U."/>
            <person name="Kumar T.K.A."/>
            <person name="Kuo A."/>
            <person name="LaButti K."/>
            <person name="Larrondo L.F."/>
            <person name="Lindquist E."/>
            <person name="Ling A."/>
            <person name="Lombard V."/>
            <person name="Lucas S."/>
            <person name="Lundell T."/>
            <person name="Martin R."/>
            <person name="McLaughlin D.J."/>
            <person name="Morgenstern I."/>
            <person name="Morin E."/>
            <person name="Murat C."/>
            <person name="Nagy L.G."/>
            <person name="Nolan M."/>
            <person name="Ohm R.A."/>
            <person name="Patyshakuliyeva A."/>
            <person name="Rokas A."/>
            <person name="Ruiz-Duenas F.J."/>
            <person name="Sabat G."/>
            <person name="Salamov A."/>
            <person name="Samejima M."/>
            <person name="Schmutz J."/>
            <person name="Slot J.C."/>
            <person name="St John F."/>
            <person name="Stenlid J."/>
            <person name="Sun H."/>
            <person name="Sun S."/>
            <person name="Syed K."/>
            <person name="Tsang A."/>
            <person name="Wiebenga A."/>
            <person name="Young D."/>
            <person name="Pisabarro A."/>
            <person name="Eastwood D.C."/>
            <person name="Martin F."/>
            <person name="Cullen D."/>
            <person name="Grigoriev I.V."/>
            <person name="Hibbett D.S."/>
        </authorList>
    </citation>
    <scope>NUCLEOTIDE SEQUENCE [LARGE SCALE GENOMIC DNA]</scope>
    <source>
        <strain evidence="1 2">DJM-731 SS1</strain>
    </source>
</reference>
<dbReference type="AlphaFoldDB" id="M5G818"/>
<dbReference type="OrthoDB" id="3388414at2759"/>
<dbReference type="RefSeq" id="XP_040628914.1">
    <property type="nucleotide sequence ID" value="XM_040776891.1"/>
</dbReference>
<protein>
    <submittedName>
        <fullName evidence="1">Uncharacterized protein</fullName>
    </submittedName>
</protein>
<organism evidence="1 2">
    <name type="scientific">Dacryopinax primogenitus (strain DJM 731)</name>
    <name type="common">Brown rot fungus</name>
    <dbReference type="NCBI Taxonomy" id="1858805"/>
    <lineage>
        <taxon>Eukaryota</taxon>
        <taxon>Fungi</taxon>
        <taxon>Dikarya</taxon>
        <taxon>Basidiomycota</taxon>
        <taxon>Agaricomycotina</taxon>
        <taxon>Dacrymycetes</taxon>
        <taxon>Dacrymycetales</taxon>
        <taxon>Dacrymycetaceae</taxon>
        <taxon>Dacryopinax</taxon>
    </lineage>
</organism>
<gene>
    <name evidence="1" type="ORF">DACRYDRAFT_89037</name>
</gene>
<evidence type="ECO:0000313" key="1">
    <source>
        <dbReference type="EMBL" id="EJU02017.1"/>
    </source>
</evidence>
<name>M5G818_DACPD</name>
<dbReference type="GeneID" id="63691953"/>
<accession>M5G818</accession>
<proteinExistence type="predicted"/>
<dbReference type="EMBL" id="JH795863">
    <property type="protein sequence ID" value="EJU02017.1"/>
    <property type="molecule type" value="Genomic_DNA"/>
</dbReference>
<dbReference type="HOGENOM" id="CLU_1250639_0_0_1"/>
<keyword evidence="2" id="KW-1185">Reference proteome</keyword>
<sequence length="228" mass="26124">MSRTDGILLTWQKKKEKWSANHACQEKAHQEAVQIVNVLHESIWCKETMREFIFGTQNLSQFQRKDAPNLKNVAVHLTKLDWQEKGQEFDLHAVKLEWELCLAGLQQDRNAAKSGREWLQAHHDAEVHQMWVSRKSREGDQTVTTLALQQEAHAFNIQTQGHIFGFTIKGMPLDYGAAQFFGDDVGEAFLCQVLGKSGEELAKEFEIFAIHGSQGVMLIYKLFLVIWS</sequence>